<gene>
    <name evidence="2" type="ORF">A2215_03005</name>
</gene>
<protein>
    <recommendedName>
        <fullName evidence="1">Nucleotidyl transferase domain-containing protein</fullName>
    </recommendedName>
</protein>
<dbReference type="CDD" id="cd04181">
    <property type="entry name" value="NTP_transferase"/>
    <property type="match status" value="1"/>
</dbReference>
<dbReference type="InterPro" id="IPR050486">
    <property type="entry name" value="Mannose-1P_guanyltransferase"/>
</dbReference>
<dbReference type="Gene3D" id="3.90.550.10">
    <property type="entry name" value="Spore Coat Polysaccharide Biosynthesis Protein SpsA, Chain A"/>
    <property type="match status" value="1"/>
</dbReference>
<dbReference type="Proteomes" id="UP000178583">
    <property type="component" value="Unassembled WGS sequence"/>
</dbReference>
<dbReference type="InterPro" id="IPR029044">
    <property type="entry name" value="Nucleotide-diphossugar_trans"/>
</dbReference>
<proteinExistence type="predicted"/>
<organism evidence="2 3">
    <name type="scientific">Candidatus Berkelbacteria bacterium RIFOXYA2_FULL_43_10</name>
    <dbReference type="NCBI Taxonomy" id="1797472"/>
    <lineage>
        <taxon>Bacteria</taxon>
        <taxon>Candidatus Berkelbacteria</taxon>
    </lineage>
</organism>
<dbReference type="SUPFAM" id="SSF53448">
    <property type="entry name" value="Nucleotide-diphospho-sugar transferases"/>
    <property type="match status" value="1"/>
</dbReference>
<feature type="domain" description="Nucleotidyl transferase" evidence="1">
    <location>
        <begin position="49"/>
        <end position="276"/>
    </location>
</feature>
<name>A0A1F5E500_9BACT</name>
<dbReference type="EMBL" id="MEZY01000050">
    <property type="protein sequence ID" value="OGD62381.1"/>
    <property type="molecule type" value="Genomic_DNA"/>
</dbReference>
<evidence type="ECO:0000313" key="2">
    <source>
        <dbReference type="EMBL" id="OGD62381.1"/>
    </source>
</evidence>
<dbReference type="AlphaFoldDB" id="A0A1F5E500"/>
<sequence>MEREKLTVTIKKDLFPKIDAIIDGRKIRNRSHATEYLIEQGLGINKIKKAIVYAGGEGTRLRPYTLELTKVMLPIKGKPMIMHALDLLKSHGVTDIVLSLGYKGEQIKEYFGDGSKFGLKINYTEEKTPLGTAGPLRLAKKYLNETFFIMWGDILSKIDLDDFMYFHKNNDGLATVALTTVEDPSRYGVADLKGNKIIQFVEKPTKAKAPSNLINSGIAIMEPEVIDKYVPKKGKAMVEYDVYPKLARDEKLFGYPFSGQWFDTGTHEAYERAIMEWK</sequence>
<dbReference type="InterPro" id="IPR005835">
    <property type="entry name" value="NTP_transferase_dom"/>
</dbReference>
<reference evidence="2 3" key="1">
    <citation type="journal article" date="2016" name="Nat. Commun.">
        <title>Thousands of microbial genomes shed light on interconnected biogeochemical processes in an aquifer system.</title>
        <authorList>
            <person name="Anantharaman K."/>
            <person name="Brown C.T."/>
            <person name="Hug L.A."/>
            <person name="Sharon I."/>
            <person name="Castelle C.J."/>
            <person name="Probst A.J."/>
            <person name="Thomas B.C."/>
            <person name="Singh A."/>
            <person name="Wilkins M.J."/>
            <person name="Karaoz U."/>
            <person name="Brodie E.L."/>
            <person name="Williams K.H."/>
            <person name="Hubbard S.S."/>
            <person name="Banfield J.F."/>
        </authorList>
    </citation>
    <scope>NUCLEOTIDE SEQUENCE [LARGE SCALE GENOMIC DNA]</scope>
</reference>
<evidence type="ECO:0000313" key="3">
    <source>
        <dbReference type="Proteomes" id="UP000178583"/>
    </source>
</evidence>
<dbReference type="Pfam" id="PF00483">
    <property type="entry name" value="NTP_transferase"/>
    <property type="match status" value="1"/>
</dbReference>
<accession>A0A1F5E500</accession>
<dbReference type="PANTHER" id="PTHR22572">
    <property type="entry name" value="SUGAR-1-PHOSPHATE GUANYL TRANSFERASE"/>
    <property type="match status" value="1"/>
</dbReference>
<evidence type="ECO:0000259" key="1">
    <source>
        <dbReference type="Pfam" id="PF00483"/>
    </source>
</evidence>
<dbReference type="STRING" id="1797472.A2215_03005"/>
<comment type="caution">
    <text evidence="2">The sequence shown here is derived from an EMBL/GenBank/DDBJ whole genome shotgun (WGS) entry which is preliminary data.</text>
</comment>